<evidence type="ECO:0000313" key="1">
    <source>
        <dbReference type="EMBL" id="SDT56119.1"/>
    </source>
</evidence>
<reference evidence="1 2" key="1">
    <citation type="submission" date="2016-10" db="EMBL/GenBank/DDBJ databases">
        <authorList>
            <person name="de Groot N.N."/>
        </authorList>
    </citation>
    <scope>NUCLEOTIDE SEQUENCE [LARGE SCALE GENOMIC DNA]</scope>
    <source>
        <strain evidence="1 2">MP1X4</strain>
    </source>
</reference>
<proteinExistence type="predicted"/>
<accession>A0A1H2BE02</accession>
<organism evidence="1 2">
    <name type="scientific">Mucilaginibacter mallensis</name>
    <dbReference type="NCBI Taxonomy" id="652787"/>
    <lineage>
        <taxon>Bacteria</taxon>
        <taxon>Pseudomonadati</taxon>
        <taxon>Bacteroidota</taxon>
        <taxon>Sphingobacteriia</taxon>
        <taxon>Sphingobacteriales</taxon>
        <taxon>Sphingobacteriaceae</taxon>
        <taxon>Mucilaginibacter</taxon>
    </lineage>
</organism>
<dbReference type="RefSeq" id="WP_091377267.1">
    <property type="nucleotide sequence ID" value="NZ_LT629740.1"/>
</dbReference>
<protein>
    <submittedName>
        <fullName evidence="1">Uncharacterized protein</fullName>
    </submittedName>
</protein>
<keyword evidence="2" id="KW-1185">Reference proteome</keyword>
<gene>
    <name evidence="1" type="ORF">SAMN05216490_4050</name>
</gene>
<name>A0A1H2BE02_MUCMA</name>
<dbReference type="EMBL" id="LT629740">
    <property type="protein sequence ID" value="SDT56119.1"/>
    <property type="molecule type" value="Genomic_DNA"/>
</dbReference>
<evidence type="ECO:0000313" key="2">
    <source>
        <dbReference type="Proteomes" id="UP000199679"/>
    </source>
</evidence>
<sequence>MKKLTGLILLICGISAMTRAQTRINIAFFYTPAVAVALGLNQMNGIINTEVGNIDSAFRNSNIDGLVVNSCSMGIELQEAGCLQILLDSAVISVNGPFRQLKELRKLTAADVVVIIANYPGQGGVSGNFGDFNQAYIVVDYRCLGANYSVARELGYLMGCGNHESQSGRFNDAAPSARGYIYVDEDNADNNFNTIMAYTDEQPSYDQPDFKMAPCWSNPDGRVNGLATGDAAHNNAAQINSYLPEIALYSTYYGMLYEQNLVLPAWSFQKLGSKRRLVMEQVVIEKDSQTEIDAKFIRLQRNFDVKKGATVRFDSQPIEIDNPQVP</sequence>
<dbReference type="AlphaFoldDB" id="A0A1H2BE02"/>
<dbReference type="STRING" id="652787.SAMN05216490_4050"/>
<dbReference type="OrthoDB" id="2972467at2"/>
<dbReference type="Proteomes" id="UP000199679">
    <property type="component" value="Chromosome I"/>
</dbReference>